<evidence type="ECO:0000256" key="4">
    <source>
        <dbReference type="ARBA" id="ARBA00022723"/>
    </source>
</evidence>
<keyword evidence="6 9" id="KW-0863">Zinc-finger</keyword>
<evidence type="ECO:0000313" key="15">
    <source>
        <dbReference type="Proteomes" id="UP000678499"/>
    </source>
</evidence>
<feature type="transmembrane region" description="Helical" evidence="11">
    <location>
        <begin position="421"/>
        <end position="452"/>
    </location>
</feature>
<keyword evidence="11" id="KW-0812">Transmembrane</keyword>
<dbReference type="PANTHER" id="PTHR11685">
    <property type="entry name" value="RBR FAMILY RING FINGER AND IBR DOMAIN-CONTAINING"/>
    <property type="match status" value="1"/>
</dbReference>
<keyword evidence="4" id="KW-0479">Metal-binding</keyword>
<feature type="compositionally biased region" description="Low complexity" evidence="10">
    <location>
        <begin position="76"/>
        <end position="90"/>
    </location>
</feature>
<evidence type="ECO:0000256" key="8">
    <source>
        <dbReference type="ARBA" id="ARBA00022833"/>
    </source>
</evidence>
<dbReference type="SMART" id="SM00647">
    <property type="entry name" value="IBR"/>
    <property type="match status" value="2"/>
</dbReference>
<dbReference type="Gene3D" id="2.20.25.20">
    <property type="match status" value="1"/>
</dbReference>
<keyword evidence="5" id="KW-0677">Repeat</keyword>
<keyword evidence="15" id="KW-1185">Reference proteome</keyword>
<dbReference type="SUPFAM" id="SSF57850">
    <property type="entry name" value="RING/U-box"/>
    <property type="match status" value="3"/>
</dbReference>
<feature type="compositionally biased region" description="Low complexity" evidence="10">
    <location>
        <begin position="18"/>
        <end position="28"/>
    </location>
</feature>
<feature type="domain" description="RING-type" evidence="12">
    <location>
        <begin position="145"/>
        <end position="193"/>
    </location>
</feature>
<keyword evidence="8" id="KW-0862">Zinc</keyword>
<dbReference type="CDD" id="cd20355">
    <property type="entry name" value="Rcat_RBR_RNF19"/>
    <property type="match status" value="1"/>
</dbReference>
<dbReference type="Gene3D" id="1.20.120.1750">
    <property type="match status" value="1"/>
</dbReference>
<feature type="region of interest" description="Disordered" evidence="10">
    <location>
        <begin position="1"/>
        <end position="90"/>
    </location>
</feature>
<gene>
    <name evidence="14" type="ORF">NMOB1V02_LOCUS10566</name>
</gene>
<accession>A0A7R9BWJ4</accession>
<feature type="region of interest" description="Disordered" evidence="10">
    <location>
        <begin position="493"/>
        <end position="515"/>
    </location>
</feature>
<evidence type="ECO:0000256" key="5">
    <source>
        <dbReference type="ARBA" id="ARBA00022737"/>
    </source>
</evidence>
<evidence type="ECO:0000256" key="3">
    <source>
        <dbReference type="ARBA" id="ARBA00022679"/>
    </source>
</evidence>
<feature type="domain" description="RING-type" evidence="13">
    <location>
        <begin position="141"/>
        <end position="358"/>
    </location>
</feature>
<dbReference type="InterPro" id="IPR001841">
    <property type="entry name" value="Znf_RING"/>
</dbReference>
<evidence type="ECO:0000256" key="11">
    <source>
        <dbReference type="SAM" id="Phobius"/>
    </source>
</evidence>
<dbReference type="GO" id="GO:0016567">
    <property type="term" value="P:protein ubiquitination"/>
    <property type="evidence" value="ECO:0007669"/>
    <property type="project" value="InterPro"/>
</dbReference>
<protein>
    <recommendedName>
        <fullName evidence="2">RBR-type E3 ubiquitin transferase</fullName>
        <ecNumber evidence="2">2.3.2.31</ecNumber>
    </recommendedName>
</protein>
<evidence type="ECO:0000256" key="6">
    <source>
        <dbReference type="ARBA" id="ARBA00022771"/>
    </source>
</evidence>
<dbReference type="FunFam" id="1.20.120.1750:FF:000017">
    <property type="entry name" value="RBR-type E3 ubiquitin transferase"/>
    <property type="match status" value="1"/>
</dbReference>
<evidence type="ECO:0000259" key="13">
    <source>
        <dbReference type="PROSITE" id="PS51873"/>
    </source>
</evidence>
<dbReference type="PROSITE" id="PS50089">
    <property type="entry name" value="ZF_RING_2"/>
    <property type="match status" value="1"/>
</dbReference>
<dbReference type="Pfam" id="PF01485">
    <property type="entry name" value="IBR"/>
    <property type="match status" value="1"/>
</dbReference>
<dbReference type="InterPro" id="IPR013083">
    <property type="entry name" value="Znf_RING/FYVE/PHD"/>
</dbReference>
<dbReference type="InterPro" id="IPR031127">
    <property type="entry name" value="E3_UB_ligase_RBR"/>
</dbReference>
<keyword evidence="11" id="KW-1133">Transmembrane helix</keyword>
<dbReference type="GO" id="GO:0008270">
    <property type="term" value="F:zinc ion binding"/>
    <property type="evidence" value="ECO:0007669"/>
    <property type="project" value="UniProtKB-KW"/>
</dbReference>
<keyword evidence="7" id="KW-0833">Ubl conjugation pathway</keyword>
<dbReference type="FunFam" id="2.20.25.20:FF:000004">
    <property type="entry name" value="RBR-type E3 ubiquitin transferase"/>
    <property type="match status" value="1"/>
</dbReference>
<keyword evidence="3" id="KW-0808">Transferase</keyword>
<evidence type="ECO:0000256" key="9">
    <source>
        <dbReference type="PROSITE-ProRule" id="PRU00175"/>
    </source>
</evidence>
<dbReference type="InterPro" id="IPR002867">
    <property type="entry name" value="IBR_dom"/>
</dbReference>
<organism evidence="14">
    <name type="scientific">Notodromas monacha</name>
    <dbReference type="NCBI Taxonomy" id="399045"/>
    <lineage>
        <taxon>Eukaryota</taxon>
        <taxon>Metazoa</taxon>
        <taxon>Ecdysozoa</taxon>
        <taxon>Arthropoda</taxon>
        <taxon>Crustacea</taxon>
        <taxon>Oligostraca</taxon>
        <taxon>Ostracoda</taxon>
        <taxon>Podocopa</taxon>
        <taxon>Podocopida</taxon>
        <taxon>Cypridocopina</taxon>
        <taxon>Cypridoidea</taxon>
        <taxon>Cyprididae</taxon>
        <taxon>Notodromas</taxon>
    </lineage>
</organism>
<feature type="region of interest" description="Disordered" evidence="10">
    <location>
        <begin position="806"/>
        <end position="834"/>
    </location>
</feature>
<dbReference type="EC" id="2.3.2.31" evidence="2"/>
<dbReference type="InterPro" id="IPR044066">
    <property type="entry name" value="TRIAD_supradom"/>
</dbReference>
<dbReference type="OrthoDB" id="1431934at2759"/>
<evidence type="ECO:0000256" key="1">
    <source>
        <dbReference type="ARBA" id="ARBA00001798"/>
    </source>
</evidence>
<dbReference type="Pfam" id="PF22191">
    <property type="entry name" value="IBR_1"/>
    <property type="match status" value="1"/>
</dbReference>
<evidence type="ECO:0000256" key="2">
    <source>
        <dbReference type="ARBA" id="ARBA00012251"/>
    </source>
</evidence>
<dbReference type="CDD" id="cd20338">
    <property type="entry name" value="BRcat_RBR_RNF19"/>
    <property type="match status" value="1"/>
</dbReference>
<feature type="transmembrane region" description="Helical" evidence="11">
    <location>
        <begin position="368"/>
        <end position="401"/>
    </location>
</feature>
<dbReference type="Proteomes" id="UP000678499">
    <property type="component" value="Unassembled WGS sequence"/>
</dbReference>
<feature type="compositionally biased region" description="Basic residues" evidence="10">
    <location>
        <begin position="824"/>
        <end position="834"/>
    </location>
</feature>
<reference evidence="14" key="1">
    <citation type="submission" date="2020-11" db="EMBL/GenBank/DDBJ databases">
        <authorList>
            <person name="Tran Van P."/>
        </authorList>
    </citation>
    <scope>NUCLEOTIDE SEQUENCE</scope>
</reference>
<proteinExistence type="predicted"/>
<dbReference type="EMBL" id="CAJPEX010004578">
    <property type="protein sequence ID" value="CAG0923100.1"/>
    <property type="molecule type" value="Genomic_DNA"/>
</dbReference>
<evidence type="ECO:0000259" key="12">
    <source>
        <dbReference type="PROSITE" id="PS50089"/>
    </source>
</evidence>
<evidence type="ECO:0000313" key="14">
    <source>
        <dbReference type="EMBL" id="CAD7282948.1"/>
    </source>
</evidence>
<keyword evidence="11" id="KW-0472">Membrane</keyword>
<name>A0A7R9BWJ4_9CRUS</name>
<dbReference type="Gene3D" id="3.30.40.10">
    <property type="entry name" value="Zinc/RING finger domain, C3HC4 (zinc finger)"/>
    <property type="match status" value="1"/>
</dbReference>
<dbReference type="GO" id="GO:0061630">
    <property type="term" value="F:ubiquitin protein ligase activity"/>
    <property type="evidence" value="ECO:0007669"/>
    <property type="project" value="UniProtKB-EC"/>
</dbReference>
<sequence>MIKVPNMGKSKDDATKPSGSGNMSASSSLDPSVVFQGTAAPPNPTVPKKKGGIRSRFTLQRLLYSPLLNRRRKSSAAKSTQSKSSAKPSASKTSFEESYCQMRYGSVGQNGAGASSMACDSLSAASFSSSSGDQKSEKVPGGQECPMCLSYCRPDKLLTLTGCHHVACKTCLTRYVIMSITEHQGNVHCFECSEFMHPSDVQALVIKPLVIKYEDFMLRRVLAGDPDARWCPAPDCSFAVIAAGCASCPKLKCKRPGCGMQFCYHCKAEWHPNQTCDAARAEREPRFRSSSLSFSYDIPFQKEQIKPCPVCRSLIMKQEDGSCNHMVCSVCSTEFCWLCMKQISDLHYLSPSGCTFWGKKPWSRKKKIMWQLGMLIGAPLGIALIAGIAVPAIVIGIPVLVGRRIYRNTEYPSGYKRNMLIFGGVVASVFVSPVLAGAAVGFGVPMLLAYVYGVVPVSLCRSGVCGISTSASGVRLDFDEAEDGISGRLAAMGDEIRRKSEEEDDTDGRLPSGANEMMAEGSSVVGMSMTLSLGDGSSCHTVDRHDETASLTALAGSIASSASRGQRMEVLADVTSHVGKRNSVSSESVSAVVSMISSDRHSDARSGVVAVSDDRASNVALAGSVLSYRDKFFMSHEIPYEVKSTEESKLNDEVSWKGNLDLSFKIRKPELLSSEQGHHGEAVSLKSVDATGPHGGAHGTNASVSPVSSFSTGDEIFFGRRSVTRGSARKGFLDRQLSLDSGSLEERVRFDENVSFIDDHGDGQILEDVEAEELEARRQFSPSGGSNHADLEDLIVRMICDKGLDPCVDNDDETTTTDESVHAKVNRQKHGSGP</sequence>
<feature type="region of interest" description="Disordered" evidence="10">
    <location>
        <begin position="687"/>
        <end position="706"/>
    </location>
</feature>
<comment type="catalytic activity">
    <reaction evidence="1">
        <text>[E2 ubiquitin-conjugating enzyme]-S-ubiquitinyl-L-cysteine + [acceptor protein]-L-lysine = [E2 ubiquitin-conjugating enzyme]-L-cysteine + [acceptor protein]-N(6)-ubiquitinyl-L-lysine.</text>
        <dbReference type="EC" id="2.3.2.31"/>
    </reaction>
</comment>
<evidence type="ECO:0000256" key="10">
    <source>
        <dbReference type="SAM" id="MobiDB-lite"/>
    </source>
</evidence>
<evidence type="ECO:0000256" key="7">
    <source>
        <dbReference type="ARBA" id="ARBA00022786"/>
    </source>
</evidence>
<dbReference type="AlphaFoldDB" id="A0A7R9BWJ4"/>
<dbReference type="EMBL" id="OA886615">
    <property type="protein sequence ID" value="CAD7282948.1"/>
    <property type="molecule type" value="Genomic_DNA"/>
</dbReference>
<dbReference type="PROSITE" id="PS51873">
    <property type="entry name" value="TRIAD"/>
    <property type="match status" value="1"/>
</dbReference>